<proteinExistence type="predicted"/>
<evidence type="ECO:0000256" key="1">
    <source>
        <dbReference type="SAM" id="Phobius"/>
    </source>
</evidence>
<keyword evidence="1" id="KW-0472">Membrane</keyword>
<feature type="transmembrane region" description="Helical" evidence="1">
    <location>
        <begin position="66"/>
        <end position="85"/>
    </location>
</feature>
<dbReference type="Proteomes" id="UP001234989">
    <property type="component" value="Chromosome 6"/>
</dbReference>
<sequence>MVDNIREKKLRCILVRRCQRLAMVGMQRDRGRLKKYCGDVIRHDVAHMQSYRKSHDRRREIWRSRIMIKGLETMMLACCGIGVLLK</sequence>
<dbReference type="AlphaFoldDB" id="A0AAF0R708"/>
<dbReference type="EMBL" id="CP133617">
    <property type="protein sequence ID" value="WMV35525.1"/>
    <property type="molecule type" value="Genomic_DNA"/>
</dbReference>
<accession>A0AAF0R708</accession>
<reference evidence="2" key="1">
    <citation type="submission" date="2023-08" db="EMBL/GenBank/DDBJ databases">
        <title>A de novo genome assembly of Solanum verrucosum Schlechtendal, a Mexican diploid species geographically isolated from the other diploid A-genome species in potato relatives.</title>
        <authorList>
            <person name="Hosaka K."/>
        </authorList>
    </citation>
    <scope>NUCLEOTIDE SEQUENCE</scope>
    <source>
        <tissue evidence="2">Young leaves</tissue>
    </source>
</reference>
<evidence type="ECO:0000313" key="2">
    <source>
        <dbReference type="EMBL" id="WMV35525.1"/>
    </source>
</evidence>
<evidence type="ECO:0000313" key="3">
    <source>
        <dbReference type="Proteomes" id="UP001234989"/>
    </source>
</evidence>
<name>A0AAF0R708_SOLVR</name>
<keyword evidence="3" id="KW-1185">Reference proteome</keyword>
<organism evidence="2 3">
    <name type="scientific">Solanum verrucosum</name>
    <dbReference type="NCBI Taxonomy" id="315347"/>
    <lineage>
        <taxon>Eukaryota</taxon>
        <taxon>Viridiplantae</taxon>
        <taxon>Streptophyta</taxon>
        <taxon>Embryophyta</taxon>
        <taxon>Tracheophyta</taxon>
        <taxon>Spermatophyta</taxon>
        <taxon>Magnoliopsida</taxon>
        <taxon>eudicotyledons</taxon>
        <taxon>Gunneridae</taxon>
        <taxon>Pentapetalae</taxon>
        <taxon>asterids</taxon>
        <taxon>lamiids</taxon>
        <taxon>Solanales</taxon>
        <taxon>Solanaceae</taxon>
        <taxon>Solanoideae</taxon>
        <taxon>Solaneae</taxon>
        <taxon>Solanum</taxon>
    </lineage>
</organism>
<keyword evidence="1" id="KW-0812">Transmembrane</keyword>
<gene>
    <name evidence="2" type="ORF">MTR67_028910</name>
</gene>
<keyword evidence="1" id="KW-1133">Transmembrane helix</keyword>
<protein>
    <submittedName>
        <fullName evidence="2">Uncharacterized protein</fullName>
    </submittedName>
</protein>